<reference evidence="2" key="1">
    <citation type="submission" date="2021-02" db="EMBL/GenBank/DDBJ databases">
        <authorList>
            <person name="Nowell W R."/>
        </authorList>
    </citation>
    <scope>NUCLEOTIDE SEQUENCE</scope>
</reference>
<protein>
    <submittedName>
        <fullName evidence="2">Uncharacterized protein</fullName>
    </submittedName>
</protein>
<dbReference type="AlphaFoldDB" id="A0A815QEZ0"/>
<accession>A0A815QEZ0</accession>
<sequence length="116" mass="12649">MWICRLLHKSFSSAKLAAVSNEKNKLQSFVANLILSGQFSRETHIIPYEESSLFDFPSYFKHFSSITAGLLSSSSSPSFGETLLVADKIPTTMKILDSDCAIDGNGNDAGHGLVVY</sequence>
<evidence type="ECO:0000313" key="4">
    <source>
        <dbReference type="Proteomes" id="UP000663877"/>
    </source>
</evidence>
<evidence type="ECO:0000313" key="2">
    <source>
        <dbReference type="EMBL" id="CAF1461561.1"/>
    </source>
</evidence>
<dbReference type="OrthoDB" id="10029368at2759"/>
<name>A0A815QEZ0_9BILA</name>
<dbReference type="Proteomes" id="UP000663832">
    <property type="component" value="Unassembled WGS sequence"/>
</dbReference>
<dbReference type="Proteomes" id="UP000663877">
    <property type="component" value="Unassembled WGS sequence"/>
</dbReference>
<proteinExistence type="predicted"/>
<keyword evidence="3" id="KW-1185">Reference proteome</keyword>
<evidence type="ECO:0000313" key="3">
    <source>
        <dbReference type="Proteomes" id="UP000663832"/>
    </source>
</evidence>
<dbReference type="EMBL" id="CAJNOI010002172">
    <property type="protein sequence ID" value="CAF1461561.1"/>
    <property type="molecule type" value="Genomic_DNA"/>
</dbReference>
<gene>
    <name evidence="2" type="ORF">BJG266_LOCUS41005</name>
    <name evidence="1" type="ORF">QVE165_LOCUS35653</name>
</gene>
<comment type="caution">
    <text evidence="2">The sequence shown here is derived from an EMBL/GenBank/DDBJ whole genome shotgun (WGS) entry which is preliminary data.</text>
</comment>
<evidence type="ECO:0000313" key="1">
    <source>
        <dbReference type="EMBL" id="CAF1380884.1"/>
    </source>
</evidence>
<dbReference type="EMBL" id="CAJNOM010000348">
    <property type="protein sequence ID" value="CAF1380884.1"/>
    <property type="molecule type" value="Genomic_DNA"/>
</dbReference>
<organism evidence="2 4">
    <name type="scientific">Adineta steineri</name>
    <dbReference type="NCBI Taxonomy" id="433720"/>
    <lineage>
        <taxon>Eukaryota</taxon>
        <taxon>Metazoa</taxon>
        <taxon>Spiralia</taxon>
        <taxon>Gnathifera</taxon>
        <taxon>Rotifera</taxon>
        <taxon>Eurotatoria</taxon>
        <taxon>Bdelloidea</taxon>
        <taxon>Adinetida</taxon>
        <taxon>Adinetidae</taxon>
        <taxon>Adineta</taxon>
    </lineage>
</organism>